<dbReference type="GO" id="GO:0005930">
    <property type="term" value="C:axoneme"/>
    <property type="evidence" value="ECO:0007669"/>
    <property type="project" value="UniProtKB-SubCell"/>
</dbReference>
<evidence type="ECO:0000256" key="2">
    <source>
        <dbReference type="SAM" id="MobiDB-lite"/>
    </source>
</evidence>
<evidence type="ECO:0000313" key="4">
    <source>
        <dbReference type="Proteomes" id="UP000485058"/>
    </source>
</evidence>
<gene>
    <name evidence="3" type="ORF">HaLaN_25995</name>
</gene>
<dbReference type="InterPro" id="IPR032675">
    <property type="entry name" value="LRR_dom_sf"/>
</dbReference>
<dbReference type="Gene3D" id="3.80.10.10">
    <property type="entry name" value="Ribonuclease Inhibitor"/>
    <property type="match status" value="1"/>
</dbReference>
<dbReference type="AlphaFoldDB" id="A0A6A0A4S9"/>
<reference evidence="3 4" key="1">
    <citation type="submission" date="2020-02" db="EMBL/GenBank/DDBJ databases">
        <title>Draft genome sequence of Haematococcus lacustris strain NIES-144.</title>
        <authorList>
            <person name="Morimoto D."/>
            <person name="Nakagawa S."/>
            <person name="Yoshida T."/>
            <person name="Sawayama S."/>
        </authorList>
    </citation>
    <scope>NUCLEOTIDE SEQUENCE [LARGE SCALE GENOMIC DNA]</scope>
    <source>
        <strain evidence="3 4">NIES-144</strain>
    </source>
</reference>
<comment type="caution">
    <text evidence="3">The sequence shown here is derived from an EMBL/GenBank/DDBJ whole genome shotgun (WGS) entry which is preliminary data.</text>
</comment>
<protein>
    <submittedName>
        <fullName evidence="3">Uncharacterized protein</fullName>
    </submittedName>
</protein>
<organism evidence="3 4">
    <name type="scientific">Haematococcus lacustris</name>
    <name type="common">Green alga</name>
    <name type="synonym">Haematococcus pluvialis</name>
    <dbReference type="NCBI Taxonomy" id="44745"/>
    <lineage>
        <taxon>Eukaryota</taxon>
        <taxon>Viridiplantae</taxon>
        <taxon>Chlorophyta</taxon>
        <taxon>core chlorophytes</taxon>
        <taxon>Chlorophyceae</taxon>
        <taxon>CS clade</taxon>
        <taxon>Chlamydomonadales</taxon>
        <taxon>Haematococcaceae</taxon>
        <taxon>Haematococcus</taxon>
    </lineage>
</organism>
<sequence>MVRTLAASPSVSCGANVVLLSVSPRSAVLVLKHRAATAEINVGCNISIGRTRRTVRQQTAPAMSQRDMQHQDTGDGSASAADGYSPAGEVPPPASRMLDLPPALLDDIACRVMQLGARSQLPLTCRAFSQARLLHVPALRIQLGRQCCDQLLTPRVLAVLQARKSKLALTLWQPETEDSDSYNCGMRNQFAPTLQLPQTEYTQDYTELLAHALAKLDNCAAVEVCRLVSSGLYDPDKRKHLHCPPGLAQQLLGSFPSLTALTLDGLSVSSVALASLLSHPPLALQLQQLDIAHIISQNGDMPFCDEPGAVVPLFQGLQLKQLSMAAILFEQPGPSLLPSFQPLAQHLTQLHLESRDITYSDEDLSFLREFMQPLVLLQVLTISNHYGLEGLTELLQALPQLHTLQLPDAAVSGQQQLNTLLAATQITSLQLGGVRGLDASRADAPCSWQRLELTWERERLELQWIDWEAITHLPLHSLSQPLVLGRADIRVEDILDPKVAAAPHCLAQAIKVPVKIKDVRLTMMSPEQQERLGVITPALLQQQRVDLAQLVAMLQPLQCCGKVEVNDLHEVTAADVLALAPLCRDCTHFQLYGGSIKPSLEFWRQLVQLMPAVQEVTFLLTKECYCAAMHESLQLMAEQPWARQLHVIISYTFNAPEPPACWPAGSWLKAGVFNSSLWIK</sequence>
<evidence type="ECO:0000256" key="1">
    <source>
        <dbReference type="ARBA" id="ARBA00004430"/>
    </source>
</evidence>
<accession>A0A6A0A4S9</accession>
<feature type="region of interest" description="Disordered" evidence="2">
    <location>
        <begin position="55"/>
        <end position="96"/>
    </location>
</feature>
<dbReference type="Proteomes" id="UP000485058">
    <property type="component" value="Unassembled WGS sequence"/>
</dbReference>
<name>A0A6A0A4S9_HAELA</name>
<evidence type="ECO:0000313" key="3">
    <source>
        <dbReference type="EMBL" id="GFH27638.1"/>
    </source>
</evidence>
<keyword evidence="4" id="KW-1185">Reference proteome</keyword>
<proteinExistence type="predicted"/>
<dbReference type="EMBL" id="BLLF01003554">
    <property type="protein sequence ID" value="GFH27638.1"/>
    <property type="molecule type" value="Genomic_DNA"/>
</dbReference>
<comment type="subcellular location">
    <subcellularLocation>
        <location evidence="1">Cytoplasm</location>
        <location evidence="1">Cytoskeleton</location>
        <location evidence="1">Cilium axoneme</location>
    </subcellularLocation>
</comment>
<dbReference type="SUPFAM" id="SSF52047">
    <property type="entry name" value="RNI-like"/>
    <property type="match status" value="1"/>
</dbReference>